<dbReference type="EMBL" id="DUGH01000053">
    <property type="protein sequence ID" value="HIH16192.1"/>
    <property type="molecule type" value="Genomic_DNA"/>
</dbReference>
<dbReference type="GO" id="GO:0016491">
    <property type="term" value="F:oxidoreductase activity"/>
    <property type="evidence" value="ECO:0007669"/>
    <property type="project" value="InterPro"/>
</dbReference>
<dbReference type="InterPro" id="IPR047262">
    <property type="entry name" value="PRX-like1"/>
</dbReference>
<protein>
    <submittedName>
        <fullName evidence="2">Thioredoxin family protein</fullName>
    </submittedName>
</protein>
<dbReference type="Proteomes" id="UP000678237">
    <property type="component" value="Unassembled WGS sequence"/>
</dbReference>
<evidence type="ECO:0000313" key="4">
    <source>
        <dbReference type="Proteomes" id="UP000564964"/>
    </source>
</evidence>
<dbReference type="Gene3D" id="3.40.30.10">
    <property type="entry name" value="Glutaredoxin"/>
    <property type="match status" value="1"/>
</dbReference>
<dbReference type="PROSITE" id="PS51352">
    <property type="entry name" value="THIOREDOXIN_2"/>
    <property type="match status" value="1"/>
</dbReference>
<reference evidence="3" key="3">
    <citation type="submission" date="2021-05" db="EMBL/GenBank/DDBJ databases">
        <title>Protein family content uncovers lineage relationships and bacterial pathway maintenance mechanisms in DPANN archaea.</title>
        <authorList>
            <person name="Castelle C.J."/>
            <person name="Meheust R."/>
            <person name="Jaffe A.L."/>
            <person name="Seitz K."/>
            <person name="Gong X."/>
            <person name="Baker B.J."/>
            <person name="Banfield J.F."/>
        </authorList>
    </citation>
    <scope>NUCLEOTIDE SEQUENCE</scope>
    <source>
        <strain evidence="3">RIFCSPLOWO2_01_FULL_58_19</strain>
    </source>
</reference>
<dbReference type="Pfam" id="PF00578">
    <property type="entry name" value="AhpC-TSA"/>
    <property type="match status" value="1"/>
</dbReference>
<dbReference type="PANTHER" id="PTHR43640:SF1">
    <property type="entry name" value="THIOREDOXIN-DEPENDENT PEROXIREDOXIN"/>
    <property type="match status" value="1"/>
</dbReference>
<dbReference type="CDD" id="cd02969">
    <property type="entry name" value="PRX_like1"/>
    <property type="match status" value="1"/>
</dbReference>
<dbReference type="SUPFAM" id="SSF52833">
    <property type="entry name" value="Thioredoxin-like"/>
    <property type="match status" value="1"/>
</dbReference>
<comment type="caution">
    <text evidence="2">The sequence shown here is derived from an EMBL/GenBank/DDBJ whole genome shotgun (WGS) entry which is preliminary data.</text>
</comment>
<proteinExistence type="predicted"/>
<dbReference type="Proteomes" id="UP000564964">
    <property type="component" value="Unassembled WGS sequence"/>
</dbReference>
<evidence type="ECO:0000313" key="3">
    <source>
        <dbReference type="EMBL" id="MBS3063229.1"/>
    </source>
</evidence>
<accession>A0A7J4JEJ8</accession>
<evidence type="ECO:0000313" key="2">
    <source>
        <dbReference type="EMBL" id="HIH16192.1"/>
    </source>
</evidence>
<reference evidence="2" key="1">
    <citation type="journal article" date="2020" name="bioRxiv">
        <title>A rank-normalized archaeal taxonomy based on genome phylogeny resolves widespread incomplete and uneven classifications.</title>
        <authorList>
            <person name="Rinke C."/>
            <person name="Chuvochina M."/>
            <person name="Mussig A.J."/>
            <person name="Chaumeil P.-A."/>
            <person name="Waite D.W."/>
            <person name="Whitman W.B."/>
            <person name="Parks D.H."/>
            <person name="Hugenholtz P."/>
        </authorList>
    </citation>
    <scope>NUCLEOTIDE SEQUENCE</scope>
    <source>
        <strain evidence="2">UBA10219</strain>
    </source>
</reference>
<dbReference type="EMBL" id="JAGVWE010000004">
    <property type="protein sequence ID" value="MBS3063229.1"/>
    <property type="molecule type" value="Genomic_DNA"/>
</dbReference>
<evidence type="ECO:0000259" key="1">
    <source>
        <dbReference type="PROSITE" id="PS51352"/>
    </source>
</evidence>
<dbReference type="AlphaFoldDB" id="A0A7J4JEJ8"/>
<sequence length="186" mass="20691">MVLTASSYLKMKQGSEAPDFQLKGIDGKTYSLADFKGKKGLLVVFMCNHCPYVQPKAPKLAQLFNDYSGKGLGMIGVNANDAVKYPEDGFPKMAEYAKKFGWRFPYVVDERQATAHAYDAACTPDPYLFDAEFKLVYHGRIDDAHGKPHEEAQTNELEEAVQALLAGKPVKFRTDVPSTGCNVKWK</sequence>
<reference evidence="3" key="2">
    <citation type="submission" date="2021-03" db="EMBL/GenBank/DDBJ databases">
        <authorList>
            <person name="Jaffe A."/>
        </authorList>
    </citation>
    <scope>NUCLEOTIDE SEQUENCE</scope>
    <source>
        <strain evidence="3">RIFCSPLOWO2_01_FULL_58_19</strain>
    </source>
</reference>
<name>A0A7J4JEJ8_9ARCH</name>
<feature type="domain" description="Thioredoxin" evidence="1">
    <location>
        <begin position="11"/>
        <end position="166"/>
    </location>
</feature>
<dbReference type="PANTHER" id="PTHR43640">
    <property type="entry name" value="OS07G0260300 PROTEIN"/>
    <property type="match status" value="1"/>
</dbReference>
<dbReference type="GO" id="GO:0016209">
    <property type="term" value="F:antioxidant activity"/>
    <property type="evidence" value="ECO:0007669"/>
    <property type="project" value="InterPro"/>
</dbReference>
<gene>
    <name evidence="2" type="ORF">HA252_02195</name>
    <name evidence="3" type="ORF">J4203_05110</name>
</gene>
<dbReference type="InterPro" id="IPR013766">
    <property type="entry name" value="Thioredoxin_domain"/>
</dbReference>
<dbReference type="InterPro" id="IPR036249">
    <property type="entry name" value="Thioredoxin-like_sf"/>
</dbReference>
<organism evidence="2 4">
    <name type="scientific">Candidatus Iainarchaeum sp</name>
    <dbReference type="NCBI Taxonomy" id="3101447"/>
    <lineage>
        <taxon>Archaea</taxon>
        <taxon>Candidatus Iainarchaeota</taxon>
        <taxon>Candidatus Iainarchaeia</taxon>
        <taxon>Candidatus Iainarchaeales</taxon>
        <taxon>Candidatus Iainarchaeaceae</taxon>
        <taxon>Candidatus Iainarchaeum</taxon>
    </lineage>
</organism>
<dbReference type="InterPro" id="IPR000866">
    <property type="entry name" value="AhpC/TSA"/>
</dbReference>